<feature type="chain" id="PRO_5014747206" description="Outer membrane protein beta-barrel domain-containing protein" evidence="1">
    <location>
        <begin position="21"/>
        <end position="215"/>
    </location>
</feature>
<evidence type="ECO:0008006" key="4">
    <source>
        <dbReference type="Google" id="ProtNLM"/>
    </source>
</evidence>
<comment type="caution">
    <text evidence="2">The sequence shown here is derived from an EMBL/GenBank/DDBJ whole genome shotgun (WGS) entry which is preliminary data.</text>
</comment>
<keyword evidence="1" id="KW-0732">Signal</keyword>
<dbReference type="EMBL" id="PFMR01000086">
    <property type="protein sequence ID" value="PIZ17756.1"/>
    <property type="molecule type" value="Genomic_DNA"/>
</dbReference>
<protein>
    <recommendedName>
        <fullName evidence="4">Outer membrane protein beta-barrel domain-containing protein</fullName>
    </recommendedName>
</protein>
<gene>
    <name evidence="2" type="ORF">COY52_02830</name>
</gene>
<feature type="signal peptide" evidence="1">
    <location>
        <begin position="1"/>
        <end position="20"/>
    </location>
</feature>
<reference evidence="3" key="1">
    <citation type="submission" date="2017-09" db="EMBL/GenBank/DDBJ databases">
        <title>Depth-based differentiation of microbial function through sediment-hosted aquifers and enrichment of novel symbionts in the deep terrestrial subsurface.</title>
        <authorList>
            <person name="Probst A.J."/>
            <person name="Ladd B."/>
            <person name="Jarett J.K."/>
            <person name="Geller-Mcgrath D.E."/>
            <person name="Sieber C.M.K."/>
            <person name="Emerson J.B."/>
            <person name="Anantharaman K."/>
            <person name="Thomas B.C."/>
            <person name="Malmstrom R."/>
            <person name="Stieglmeier M."/>
            <person name="Klingl A."/>
            <person name="Woyke T."/>
            <person name="Ryan C.M."/>
            <person name="Banfield J.F."/>
        </authorList>
    </citation>
    <scope>NUCLEOTIDE SEQUENCE [LARGE SCALE GENOMIC DNA]</scope>
</reference>
<organism evidence="2 3">
    <name type="scientific">Candidatus Desantisbacteria bacterium CG_4_10_14_0_8_um_filter_48_22</name>
    <dbReference type="NCBI Taxonomy" id="1974543"/>
    <lineage>
        <taxon>Bacteria</taxon>
        <taxon>Candidatus Desantisiibacteriota</taxon>
    </lineage>
</organism>
<evidence type="ECO:0000313" key="3">
    <source>
        <dbReference type="Proteomes" id="UP000229307"/>
    </source>
</evidence>
<evidence type="ECO:0000256" key="1">
    <source>
        <dbReference type="SAM" id="SignalP"/>
    </source>
</evidence>
<sequence length="215" mass="22965">MKKVLTVMLVLAAVAGFGMAAEALDVSIGARHAGLGNISGVGSMNGMWQIEVLVGPLCITPGWLTDNEGRVMMTPFTFGFIAKAPLPFISPYIGLDLTYYAETSSKDELFNKVLPKIIGCSTDLMAEIQKYGFGDGYTTLWGIEAKAGVEFGLDKAVRIYTGIGFGYTMISANFGSGNVTFGIGSVTWETGFRLYLIGRPKDEHGNNPAVPGVKK</sequence>
<accession>A0A2M7SE06</accession>
<proteinExistence type="predicted"/>
<dbReference type="AlphaFoldDB" id="A0A2M7SE06"/>
<dbReference type="Proteomes" id="UP000229307">
    <property type="component" value="Unassembled WGS sequence"/>
</dbReference>
<name>A0A2M7SE06_9BACT</name>
<evidence type="ECO:0000313" key="2">
    <source>
        <dbReference type="EMBL" id="PIZ17756.1"/>
    </source>
</evidence>